<dbReference type="AlphaFoldDB" id="A0A395UTH1"/>
<comment type="caution">
    <text evidence="1">The sequence shown here is derived from an EMBL/GenBank/DDBJ whole genome shotgun (WGS) entry which is preliminary data.</text>
</comment>
<reference evidence="1 2" key="1">
    <citation type="submission" date="2018-08" db="EMBL/GenBank/DDBJ databases">
        <title>A genome reference for cultivated species of the human gut microbiota.</title>
        <authorList>
            <person name="Zou Y."/>
            <person name="Xue W."/>
            <person name="Luo G."/>
        </authorList>
    </citation>
    <scope>NUCLEOTIDE SEQUENCE [LARGE SCALE GENOMIC DNA]</scope>
    <source>
        <strain evidence="1 2">AF25-15</strain>
    </source>
</reference>
<evidence type="ECO:0000313" key="1">
    <source>
        <dbReference type="EMBL" id="RGR50970.1"/>
    </source>
</evidence>
<name>A0A395UTH1_9FIRM</name>
<sequence>VFVGGGAVVMKNFGSHDARNISYNLDVKANARGYEQLATMGLKSARRLS</sequence>
<gene>
    <name evidence="1" type="ORF">DWY38_16610</name>
</gene>
<feature type="non-terminal residue" evidence="1">
    <location>
        <position position="1"/>
    </location>
</feature>
<dbReference type="EMBL" id="QRUJ01000049">
    <property type="protein sequence ID" value="RGR50970.1"/>
    <property type="molecule type" value="Genomic_DNA"/>
</dbReference>
<accession>A0A395UTH1</accession>
<organism evidence="1 2">
    <name type="scientific">Agathobacter rectalis</name>
    <dbReference type="NCBI Taxonomy" id="39491"/>
    <lineage>
        <taxon>Bacteria</taxon>
        <taxon>Bacillati</taxon>
        <taxon>Bacillota</taxon>
        <taxon>Clostridia</taxon>
        <taxon>Lachnospirales</taxon>
        <taxon>Lachnospiraceae</taxon>
        <taxon>Agathobacter</taxon>
    </lineage>
</organism>
<evidence type="ECO:0000313" key="2">
    <source>
        <dbReference type="Proteomes" id="UP000266066"/>
    </source>
</evidence>
<dbReference type="Proteomes" id="UP000266066">
    <property type="component" value="Unassembled WGS sequence"/>
</dbReference>
<protein>
    <submittedName>
        <fullName evidence="1">Plasmid segregation actin-type ATPase ParM</fullName>
    </submittedName>
</protein>
<proteinExistence type="predicted"/>